<dbReference type="Proteomes" id="UP000198662">
    <property type="component" value="Unassembled WGS sequence"/>
</dbReference>
<dbReference type="PANTHER" id="PTHR30383">
    <property type="entry name" value="THIOESTERASE 1/PROTEASE 1/LYSOPHOSPHOLIPASE L1"/>
    <property type="match status" value="1"/>
</dbReference>
<dbReference type="InterPro" id="IPR036514">
    <property type="entry name" value="SGNH_hydro_sf"/>
</dbReference>
<accession>A0A1G9H730</accession>
<organism evidence="3 4">
    <name type="scientific">Glycomyces sambucus</name>
    <dbReference type="NCBI Taxonomy" id="380244"/>
    <lineage>
        <taxon>Bacteria</taxon>
        <taxon>Bacillati</taxon>
        <taxon>Actinomycetota</taxon>
        <taxon>Actinomycetes</taxon>
        <taxon>Glycomycetales</taxon>
        <taxon>Glycomycetaceae</taxon>
        <taxon>Glycomyces</taxon>
    </lineage>
</organism>
<reference evidence="4" key="1">
    <citation type="submission" date="2016-10" db="EMBL/GenBank/DDBJ databases">
        <authorList>
            <person name="Varghese N."/>
            <person name="Submissions S."/>
        </authorList>
    </citation>
    <scope>NUCLEOTIDE SEQUENCE [LARGE SCALE GENOMIC DNA]</scope>
    <source>
        <strain evidence="4">CGMCC 4.3147</strain>
    </source>
</reference>
<dbReference type="InterPro" id="IPR051532">
    <property type="entry name" value="Ester_Hydrolysis_Enzymes"/>
</dbReference>
<dbReference type="InterPro" id="IPR035992">
    <property type="entry name" value="Ricin_B-like_lectins"/>
</dbReference>
<keyword evidence="4" id="KW-1185">Reference proteome</keyword>
<evidence type="ECO:0000256" key="1">
    <source>
        <dbReference type="SAM" id="Phobius"/>
    </source>
</evidence>
<dbReference type="CDD" id="cd23418">
    <property type="entry name" value="beta-trefoil_Ricin_XLN-like"/>
    <property type="match status" value="1"/>
</dbReference>
<dbReference type="PROSITE" id="PS50231">
    <property type="entry name" value="RICIN_B_LECTIN"/>
    <property type="match status" value="1"/>
</dbReference>
<dbReference type="SMART" id="SM00458">
    <property type="entry name" value="RICIN"/>
    <property type="match status" value="1"/>
</dbReference>
<keyword evidence="1" id="KW-0812">Transmembrane</keyword>
<evidence type="ECO:0000259" key="2">
    <source>
        <dbReference type="SMART" id="SM00458"/>
    </source>
</evidence>
<name>A0A1G9H730_9ACTN</name>
<dbReference type="AlphaFoldDB" id="A0A1G9H730"/>
<dbReference type="EMBL" id="FNGF01000003">
    <property type="protein sequence ID" value="SDL08193.1"/>
    <property type="molecule type" value="Genomic_DNA"/>
</dbReference>
<evidence type="ECO:0000313" key="4">
    <source>
        <dbReference type="Proteomes" id="UP000198662"/>
    </source>
</evidence>
<gene>
    <name evidence="3" type="ORF">SAMN05216298_2633</name>
</gene>
<dbReference type="Pfam" id="PF13472">
    <property type="entry name" value="Lipase_GDSL_2"/>
    <property type="match status" value="1"/>
</dbReference>
<dbReference type="SUPFAM" id="SSF52266">
    <property type="entry name" value="SGNH hydrolase"/>
    <property type="match status" value="1"/>
</dbReference>
<feature type="transmembrane region" description="Helical" evidence="1">
    <location>
        <begin position="30"/>
        <end position="50"/>
    </location>
</feature>
<dbReference type="Gene3D" id="2.80.10.50">
    <property type="match status" value="2"/>
</dbReference>
<proteinExistence type="predicted"/>
<dbReference type="Gene3D" id="3.40.50.1110">
    <property type="entry name" value="SGNH hydrolase"/>
    <property type="match status" value="1"/>
</dbReference>
<dbReference type="Pfam" id="PF00652">
    <property type="entry name" value="Ricin_B_lectin"/>
    <property type="match status" value="1"/>
</dbReference>
<dbReference type="PANTHER" id="PTHR30383:SF5">
    <property type="entry name" value="SGNH HYDROLASE-TYPE ESTERASE DOMAIN-CONTAINING PROTEIN"/>
    <property type="match status" value="1"/>
</dbReference>
<keyword evidence="1" id="KW-0472">Membrane</keyword>
<protein>
    <submittedName>
        <fullName evidence="3">Lysophospholipase L1</fullName>
    </submittedName>
</protein>
<dbReference type="InterPro" id="IPR013830">
    <property type="entry name" value="SGNH_hydro"/>
</dbReference>
<dbReference type="InterPro" id="IPR000772">
    <property type="entry name" value="Ricin_B_lectin"/>
</dbReference>
<dbReference type="CDD" id="cd01833">
    <property type="entry name" value="XynB_like"/>
    <property type="match status" value="1"/>
</dbReference>
<sequence>MSDNLYARDRLKQKQSYEFKEQEMRRRARWLGWIVALGLMAGMVAIPIGTASAESNGGVRIMPLGDSITEGTATPGGYRIGLWQRLASGGYTADFVGSQFNGPGNLGDHDHEGHPGWRIDQIHANAVGWLNTYQPKTVLLHIGTNDILQNYDVAGAPNRLSALIDRITATAPNAEVFVAQIAPLGWSEGDAAVNSFNAAIPGIVQSKVNAGKNVHLVDMHSALNAADLDDGVHPTAAGYDKMAAVWYAALRSVPGSVGAADGTEIVGAQSGRCLEVTGAGTANGTGVQLWDCWGGANQQWTYTAGKQLTVYGGKCLDASGQGTSNGTAVVIWDCNGQANQQWNLNADGTITGVQSGLCLDASGWGTGNGTKVQLWACGGAQANQQWTRR</sequence>
<evidence type="ECO:0000313" key="3">
    <source>
        <dbReference type="EMBL" id="SDL08193.1"/>
    </source>
</evidence>
<feature type="domain" description="Ricin B lectin" evidence="2">
    <location>
        <begin position="261"/>
        <end position="389"/>
    </location>
</feature>
<keyword evidence="1" id="KW-1133">Transmembrane helix</keyword>
<dbReference type="STRING" id="380244.SAMN05216298_2633"/>
<dbReference type="SUPFAM" id="SSF50370">
    <property type="entry name" value="Ricin B-like lectins"/>
    <property type="match status" value="1"/>
</dbReference>
<dbReference type="GO" id="GO:0004622">
    <property type="term" value="F:phosphatidylcholine lysophospholipase activity"/>
    <property type="evidence" value="ECO:0007669"/>
    <property type="project" value="TreeGrafter"/>
</dbReference>